<dbReference type="PANTHER" id="PTHR42748">
    <property type="entry name" value="NITROGEN METABOLITE REPRESSION PROTEIN NMRA FAMILY MEMBER"/>
    <property type="match status" value="1"/>
</dbReference>
<keyword evidence="2" id="KW-0521">NADP</keyword>
<evidence type="ECO:0000313" key="5">
    <source>
        <dbReference type="Proteomes" id="UP000006073"/>
    </source>
</evidence>
<dbReference type="eggNOG" id="COG0702">
    <property type="taxonomic scope" value="Bacteria"/>
</dbReference>
<protein>
    <recommendedName>
        <fullName evidence="3">NmrA-like domain-containing protein</fullName>
    </recommendedName>
</protein>
<evidence type="ECO:0000256" key="1">
    <source>
        <dbReference type="ARBA" id="ARBA00006328"/>
    </source>
</evidence>
<dbReference type="InterPro" id="IPR051164">
    <property type="entry name" value="NmrA-like_oxidored"/>
</dbReference>
<keyword evidence="5" id="KW-1185">Reference proteome</keyword>
<evidence type="ECO:0000256" key="2">
    <source>
        <dbReference type="ARBA" id="ARBA00022857"/>
    </source>
</evidence>
<dbReference type="SUPFAM" id="SSF51735">
    <property type="entry name" value="NAD(P)-binding Rossmann-fold domains"/>
    <property type="match status" value="1"/>
</dbReference>
<comment type="similarity">
    <text evidence="1">Belongs to the NmrA-type oxidoreductase family.</text>
</comment>
<name>S2DIC1_INDAL</name>
<organism evidence="4 5">
    <name type="scientific">Indibacter alkaliphilus (strain CCUG 57479 / KCTC 22604 / LW1)</name>
    <dbReference type="NCBI Taxonomy" id="1189612"/>
    <lineage>
        <taxon>Bacteria</taxon>
        <taxon>Pseudomonadati</taxon>
        <taxon>Bacteroidota</taxon>
        <taxon>Cytophagia</taxon>
        <taxon>Cytophagales</taxon>
        <taxon>Cyclobacteriaceae</taxon>
    </lineage>
</organism>
<dbReference type="PANTHER" id="PTHR42748:SF7">
    <property type="entry name" value="NMRA LIKE REDOX SENSOR 1-RELATED"/>
    <property type="match status" value="1"/>
</dbReference>
<sequence length="309" mass="35256">MNRIDENNHKKVIVVCGATGTQGSSVLEKLWDFRHIWHIIALTRNEKSEKANALRAIGVEVKQADLEDKNSLIHTFKGAYAVFGVTQPWSPDNKHCFPEKEIQQGKNIVDACVINDVSHLVYSSVLNFTSKPIQIPHVDSKLIIETYIKTNNLNYTILRLPQFMDNIGSSFFPVKKGVVKGFVDADAKVPYIYAKDIGKFVLKAFQHPGDFLGREVSIIGDIVSGYELGEIFQSIRKGQKFKYKSVPRILIRIFAKEFYTMRVFFETYGRKPFLDIPEKILKETKTIQPDITSMKDFLLLENFDSKSLS</sequence>
<dbReference type="Pfam" id="PF05368">
    <property type="entry name" value="NmrA"/>
    <property type="match status" value="1"/>
</dbReference>
<dbReference type="InterPro" id="IPR008030">
    <property type="entry name" value="NmrA-like"/>
</dbReference>
<comment type="caution">
    <text evidence="4">The sequence shown here is derived from an EMBL/GenBank/DDBJ whole genome shotgun (WGS) entry which is preliminary data.</text>
</comment>
<gene>
    <name evidence="4" type="ORF">A33Q_1401</name>
</gene>
<dbReference type="EMBL" id="ALWO02000023">
    <property type="protein sequence ID" value="EOZ98747.1"/>
    <property type="molecule type" value="Genomic_DNA"/>
</dbReference>
<proteinExistence type="inferred from homology"/>
<dbReference type="InterPro" id="IPR036291">
    <property type="entry name" value="NAD(P)-bd_dom_sf"/>
</dbReference>
<evidence type="ECO:0000313" key="4">
    <source>
        <dbReference type="EMBL" id="EOZ98747.1"/>
    </source>
</evidence>
<dbReference type="OrthoDB" id="9798669at2"/>
<dbReference type="Proteomes" id="UP000006073">
    <property type="component" value="Unassembled WGS sequence"/>
</dbReference>
<dbReference type="RefSeq" id="WP_009032696.1">
    <property type="nucleotide sequence ID" value="NZ_ALWO02000023.1"/>
</dbReference>
<feature type="domain" description="NmrA-like" evidence="3">
    <location>
        <begin position="10"/>
        <end position="297"/>
    </location>
</feature>
<dbReference type="STRING" id="1189612.A33Q_1401"/>
<accession>S2DIC1</accession>
<evidence type="ECO:0000259" key="3">
    <source>
        <dbReference type="Pfam" id="PF05368"/>
    </source>
</evidence>
<reference evidence="4 5" key="1">
    <citation type="journal article" date="2013" name="Genome Announc.">
        <title>Draft Genome Sequence of Indibacter alkaliphilus Strain LW1T, Isolated from Lonar Lake, a Haloalkaline Lake in the Buldana District of Maharashtra, India.</title>
        <authorList>
            <person name="Singh A."/>
            <person name="Kumar Jangir P."/>
            <person name="Sharma R."/>
            <person name="Singh A."/>
            <person name="Kumar Pinnaka A."/>
            <person name="Shivaji S."/>
        </authorList>
    </citation>
    <scope>NUCLEOTIDE SEQUENCE [LARGE SCALE GENOMIC DNA]</scope>
    <source>
        <strain evidence="5">CCUG 57479 / KCTC 22604 / LW1</strain>
    </source>
</reference>
<dbReference type="Gene3D" id="3.90.25.10">
    <property type="entry name" value="UDP-galactose 4-epimerase, domain 1"/>
    <property type="match status" value="1"/>
</dbReference>
<dbReference type="AlphaFoldDB" id="S2DIC1"/>
<dbReference type="CDD" id="cd05251">
    <property type="entry name" value="NmrA_like_SDR_a"/>
    <property type="match status" value="1"/>
</dbReference>
<dbReference type="Gene3D" id="3.40.50.720">
    <property type="entry name" value="NAD(P)-binding Rossmann-like Domain"/>
    <property type="match status" value="1"/>
</dbReference>